<dbReference type="AlphaFoldDB" id="A9CR38"/>
<keyword evidence="4 8" id="KW-0297">G-protein coupled receptor</keyword>
<feature type="transmembrane region" description="Helical" evidence="9">
    <location>
        <begin position="173"/>
        <end position="194"/>
    </location>
</feature>
<gene>
    <name evidence="11" type="primary">CropL</name>
</gene>
<dbReference type="GO" id="GO:0016020">
    <property type="term" value="C:membrane"/>
    <property type="evidence" value="ECO:0007669"/>
    <property type="project" value="UniProtKB-SubCell"/>
</dbReference>
<evidence type="ECO:0000256" key="6">
    <source>
        <dbReference type="ARBA" id="ARBA00023170"/>
    </source>
</evidence>
<proteinExistence type="evidence at transcript level"/>
<dbReference type="GO" id="GO:0004930">
    <property type="term" value="F:G protein-coupled receptor activity"/>
    <property type="evidence" value="ECO:0007669"/>
    <property type="project" value="UniProtKB-KW"/>
</dbReference>
<dbReference type="InterPro" id="IPR050125">
    <property type="entry name" value="GPCR_opsins"/>
</dbReference>
<feature type="transmembrane region" description="Helical" evidence="9">
    <location>
        <begin position="12"/>
        <end position="31"/>
    </location>
</feature>
<dbReference type="Gene3D" id="1.20.1070.10">
    <property type="entry name" value="Rhodopsin 7-helix transmembrane proteins"/>
    <property type="match status" value="1"/>
</dbReference>
<evidence type="ECO:0000256" key="1">
    <source>
        <dbReference type="ARBA" id="ARBA00004141"/>
    </source>
</evidence>
<dbReference type="PANTHER" id="PTHR24240">
    <property type="entry name" value="OPSIN"/>
    <property type="match status" value="1"/>
</dbReference>
<evidence type="ECO:0000256" key="3">
    <source>
        <dbReference type="ARBA" id="ARBA00022989"/>
    </source>
</evidence>
<keyword evidence="2 8" id="KW-0812">Transmembrane</keyword>
<feature type="transmembrane region" description="Helical" evidence="9">
    <location>
        <begin position="265"/>
        <end position="284"/>
    </location>
</feature>
<feature type="transmembrane region" description="Helical" evidence="9">
    <location>
        <begin position="82"/>
        <end position="100"/>
    </location>
</feature>
<evidence type="ECO:0000313" key="11">
    <source>
        <dbReference type="EMBL" id="BAF95834.1"/>
    </source>
</evidence>
<dbReference type="PROSITE" id="PS50262">
    <property type="entry name" value="G_PROTEIN_RECEP_F1_2"/>
    <property type="match status" value="1"/>
</dbReference>
<evidence type="ECO:0000256" key="5">
    <source>
        <dbReference type="ARBA" id="ARBA00023136"/>
    </source>
</evidence>
<evidence type="ECO:0000256" key="2">
    <source>
        <dbReference type="ARBA" id="ARBA00022692"/>
    </source>
</evidence>
<evidence type="ECO:0000256" key="8">
    <source>
        <dbReference type="RuleBase" id="RU000688"/>
    </source>
</evidence>
<dbReference type="PRINTS" id="PR00237">
    <property type="entry name" value="GPCRRHODOPSN"/>
</dbReference>
<comment type="similarity">
    <text evidence="8">Belongs to the G-protein coupled receptor 1 family.</text>
</comment>
<dbReference type="SUPFAM" id="SSF81321">
    <property type="entry name" value="Family A G protein-coupled receptor-like"/>
    <property type="match status" value="1"/>
</dbReference>
<sequence length="320" mass="36400">MDDSSMDAITGILVVLFLTTGIILNTLVILAVMKKSSHTFKDVLVISFTCCLLGEICFGIIWEGYGRYIDDSSLALCKMAGFGATFTTLVSIIHLIGMALERYISIIHPMTAYQYFKDHMLAMYFLIPSWVFGIAWACFPFFGWGAYMREPVHTYRCSVVASSNSNDAQSYNYSLLIFFFFLPIILIIYLCACVQIELAKTRKEAIETLTGDSAMIDSRKKHEKEHFVLVCFVIITYLVTWTPYAISACWFAFFKSQSNEMVGYSALFAKSALVTNPIIYVFFYKEFRETLKTKVFTRKASTSVDMPIRSSLSQKIDIHE</sequence>
<name>A9CR38_9CNID</name>
<dbReference type="EMBL" id="AB332425">
    <property type="protein sequence ID" value="BAF95834.1"/>
    <property type="molecule type" value="mRNA"/>
</dbReference>
<feature type="transmembrane region" description="Helical" evidence="9">
    <location>
        <begin position="227"/>
        <end position="253"/>
    </location>
</feature>
<feature type="transmembrane region" description="Helical" evidence="9">
    <location>
        <begin position="43"/>
        <end position="62"/>
    </location>
</feature>
<dbReference type="Pfam" id="PF00001">
    <property type="entry name" value="7tm_1"/>
    <property type="match status" value="1"/>
</dbReference>
<evidence type="ECO:0000256" key="4">
    <source>
        <dbReference type="ARBA" id="ARBA00023040"/>
    </source>
</evidence>
<evidence type="ECO:0000259" key="10">
    <source>
        <dbReference type="PROSITE" id="PS50262"/>
    </source>
</evidence>
<evidence type="ECO:0000256" key="7">
    <source>
        <dbReference type="ARBA" id="ARBA00023224"/>
    </source>
</evidence>
<keyword evidence="3 9" id="KW-1133">Transmembrane helix</keyword>
<keyword evidence="7 8" id="KW-0807">Transducer</keyword>
<comment type="subcellular location">
    <subcellularLocation>
        <location evidence="1">Membrane</location>
        <topology evidence="1">Multi-pass membrane protein</topology>
    </subcellularLocation>
</comment>
<protein>
    <submittedName>
        <fullName evidence="11">Opsin</fullName>
    </submittedName>
</protein>
<accession>A9CR38</accession>
<dbReference type="InterPro" id="IPR017452">
    <property type="entry name" value="GPCR_Rhodpsn_7TM"/>
</dbReference>
<keyword evidence="6 8" id="KW-0675">Receptor</keyword>
<feature type="domain" description="G-protein coupled receptors family 1 profile" evidence="10">
    <location>
        <begin position="24"/>
        <end position="280"/>
    </location>
</feature>
<dbReference type="PROSITE" id="PS00237">
    <property type="entry name" value="G_PROTEIN_RECEP_F1_1"/>
    <property type="match status" value="1"/>
</dbReference>
<organism evidence="11">
    <name type="scientific">Cladonema radiatum</name>
    <dbReference type="NCBI Taxonomy" id="264074"/>
    <lineage>
        <taxon>Eukaryota</taxon>
        <taxon>Metazoa</taxon>
        <taxon>Cnidaria</taxon>
        <taxon>Hydrozoa</taxon>
        <taxon>Hydroidolina</taxon>
        <taxon>Anthoathecata</taxon>
        <taxon>Capitata</taxon>
        <taxon>Cladonematidae</taxon>
        <taxon>Cladonema</taxon>
    </lineage>
</organism>
<dbReference type="InterPro" id="IPR000276">
    <property type="entry name" value="GPCR_Rhodpsn"/>
</dbReference>
<evidence type="ECO:0000256" key="9">
    <source>
        <dbReference type="SAM" id="Phobius"/>
    </source>
</evidence>
<feature type="transmembrane region" description="Helical" evidence="9">
    <location>
        <begin position="121"/>
        <end position="142"/>
    </location>
</feature>
<keyword evidence="5 9" id="KW-0472">Membrane</keyword>
<dbReference type="CDD" id="cd14969">
    <property type="entry name" value="7tmA_Opsins_type2_animals"/>
    <property type="match status" value="1"/>
</dbReference>
<reference evidence="11" key="1">
    <citation type="journal article" date="2008" name="Curr. Biol.">
        <title>Evolution and functional diversity of jellyfish opsins.</title>
        <authorList>
            <person name="Suga H."/>
            <person name="Schmid V."/>
            <person name="Gehring W.J."/>
        </authorList>
    </citation>
    <scope>NUCLEOTIDE SEQUENCE</scope>
</reference>